<evidence type="ECO:0000313" key="3">
    <source>
        <dbReference type="Proteomes" id="UP000623172"/>
    </source>
</evidence>
<organism evidence="2 3">
    <name type="scientific">Gehongia tenuis</name>
    <dbReference type="NCBI Taxonomy" id="2763655"/>
    <lineage>
        <taxon>Bacteria</taxon>
        <taxon>Bacillati</taxon>
        <taxon>Bacillota</taxon>
        <taxon>Clostridia</taxon>
        <taxon>Christensenellales</taxon>
        <taxon>Christensenellaceae</taxon>
        <taxon>Gehongia</taxon>
    </lineage>
</organism>
<evidence type="ECO:0000259" key="1">
    <source>
        <dbReference type="Pfam" id="PF16107"/>
    </source>
</evidence>
<keyword evidence="3" id="KW-1185">Reference proteome</keyword>
<dbReference type="Proteomes" id="UP000623172">
    <property type="component" value="Unassembled WGS sequence"/>
</dbReference>
<sequence>MTVQQRNRVIILLAAAAILLTAIVYAYIIPAQDARTEAYNKAQKDPLTHDLGSILPYKSDYMGDAPNISQLLYRLPLADVPVSLELDSEHLWVQVHYEASSSDYKEEKLHQALVYNAAAIFSLIRNVNGVEFSFSDVTYRVARMDLMRNWDISSEELLDPETWKNQLQDRLKRPGFLQNCMDCFEIKE</sequence>
<protein>
    <submittedName>
        <fullName evidence="2">DUF4825 domain-containing protein</fullName>
    </submittedName>
</protein>
<feature type="domain" description="DUF4825" evidence="1">
    <location>
        <begin position="55"/>
        <end position="136"/>
    </location>
</feature>
<accession>A0A926HQX5</accession>
<name>A0A926HQX5_9FIRM</name>
<dbReference type="AlphaFoldDB" id="A0A926HQX5"/>
<reference evidence="2" key="1">
    <citation type="submission" date="2020-08" db="EMBL/GenBank/DDBJ databases">
        <title>Genome public.</title>
        <authorList>
            <person name="Liu C."/>
            <person name="Sun Q."/>
        </authorList>
    </citation>
    <scope>NUCLEOTIDE SEQUENCE</scope>
    <source>
        <strain evidence="2">NSJ-53</strain>
    </source>
</reference>
<dbReference type="RefSeq" id="WP_249317320.1">
    <property type="nucleotide sequence ID" value="NZ_JACRSR010000005.1"/>
</dbReference>
<gene>
    <name evidence="2" type="ORF">H8696_10150</name>
</gene>
<dbReference type="EMBL" id="JACRSR010000005">
    <property type="protein sequence ID" value="MBC8532205.1"/>
    <property type="molecule type" value="Genomic_DNA"/>
</dbReference>
<comment type="caution">
    <text evidence="2">The sequence shown here is derived from an EMBL/GenBank/DDBJ whole genome shotgun (WGS) entry which is preliminary data.</text>
</comment>
<evidence type="ECO:0000313" key="2">
    <source>
        <dbReference type="EMBL" id="MBC8532205.1"/>
    </source>
</evidence>
<proteinExistence type="predicted"/>
<dbReference type="Pfam" id="PF16107">
    <property type="entry name" value="DUF4825"/>
    <property type="match status" value="1"/>
</dbReference>
<dbReference type="InterPro" id="IPR032250">
    <property type="entry name" value="DUF4825"/>
</dbReference>